<sequence length="100" mass="11521">MSHHRRIKGGLLDFIGSFFPANPVHRLEYENTEVSERYWKDFFSDFIFVLRCDWKNSSSLVRCFLMLLFEGERVIGALPLGFFIFRVSGTNGLAIVLGGK</sequence>
<dbReference type="AlphaFoldDB" id="A0AAV4TG28"/>
<name>A0AAV4TG28_CAEEX</name>
<gene>
    <name evidence="1" type="ORF">CEXT_69631</name>
</gene>
<dbReference type="EMBL" id="BPLR01011043">
    <property type="protein sequence ID" value="GIY43847.1"/>
    <property type="molecule type" value="Genomic_DNA"/>
</dbReference>
<comment type="caution">
    <text evidence="1">The sequence shown here is derived from an EMBL/GenBank/DDBJ whole genome shotgun (WGS) entry which is preliminary data.</text>
</comment>
<keyword evidence="2" id="KW-1185">Reference proteome</keyword>
<dbReference type="Proteomes" id="UP001054945">
    <property type="component" value="Unassembled WGS sequence"/>
</dbReference>
<reference evidence="1 2" key="1">
    <citation type="submission" date="2021-06" db="EMBL/GenBank/DDBJ databases">
        <title>Caerostris extrusa draft genome.</title>
        <authorList>
            <person name="Kono N."/>
            <person name="Arakawa K."/>
        </authorList>
    </citation>
    <scope>NUCLEOTIDE SEQUENCE [LARGE SCALE GENOMIC DNA]</scope>
</reference>
<accession>A0AAV4TG28</accession>
<evidence type="ECO:0000313" key="2">
    <source>
        <dbReference type="Proteomes" id="UP001054945"/>
    </source>
</evidence>
<evidence type="ECO:0000313" key="1">
    <source>
        <dbReference type="EMBL" id="GIY43847.1"/>
    </source>
</evidence>
<protein>
    <submittedName>
        <fullName evidence="1">Uncharacterized protein</fullName>
    </submittedName>
</protein>
<organism evidence="1 2">
    <name type="scientific">Caerostris extrusa</name>
    <name type="common">Bark spider</name>
    <name type="synonym">Caerostris bankana</name>
    <dbReference type="NCBI Taxonomy" id="172846"/>
    <lineage>
        <taxon>Eukaryota</taxon>
        <taxon>Metazoa</taxon>
        <taxon>Ecdysozoa</taxon>
        <taxon>Arthropoda</taxon>
        <taxon>Chelicerata</taxon>
        <taxon>Arachnida</taxon>
        <taxon>Araneae</taxon>
        <taxon>Araneomorphae</taxon>
        <taxon>Entelegynae</taxon>
        <taxon>Araneoidea</taxon>
        <taxon>Araneidae</taxon>
        <taxon>Caerostris</taxon>
    </lineage>
</organism>
<proteinExistence type="predicted"/>